<reference evidence="1 2" key="1">
    <citation type="submission" date="2017-10" db="EMBL/GenBank/DDBJ databases">
        <title>Comparative genomics in systemic dimorphic fungi from Ajellomycetaceae.</title>
        <authorList>
            <person name="Munoz J.F."/>
            <person name="Mcewen J.G."/>
            <person name="Clay O.K."/>
            <person name="Cuomo C.A."/>
        </authorList>
    </citation>
    <scope>NUCLEOTIDE SEQUENCE [LARGE SCALE GENOMIC DNA]</scope>
    <source>
        <strain evidence="1 2">UAMH7299</strain>
    </source>
</reference>
<dbReference type="AlphaFoldDB" id="A0A2B7WQ88"/>
<dbReference type="EMBL" id="PDNA01000288">
    <property type="protein sequence ID" value="PGG98657.1"/>
    <property type="molecule type" value="Genomic_DNA"/>
</dbReference>
<keyword evidence="2" id="KW-1185">Reference proteome</keyword>
<organism evidence="1 2">
    <name type="scientific">Polytolypa hystricis (strain UAMH7299)</name>
    <dbReference type="NCBI Taxonomy" id="1447883"/>
    <lineage>
        <taxon>Eukaryota</taxon>
        <taxon>Fungi</taxon>
        <taxon>Dikarya</taxon>
        <taxon>Ascomycota</taxon>
        <taxon>Pezizomycotina</taxon>
        <taxon>Eurotiomycetes</taxon>
        <taxon>Eurotiomycetidae</taxon>
        <taxon>Onygenales</taxon>
        <taxon>Onygenales incertae sedis</taxon>
        <taxon>Polytolypa</taxon>
    </lineage>
</organism>
<protein>
    <recommendedName>
        <fullName evidence="3">Myb-like domain-containing protein</fullName>
    </recommendedName>
</protein>
<dbReference type="OrthoDB" id="4202341at2759"/>
<evidence type="ECO:0000313" key="1">
    <source>
        <dbReference type="EMBL" id="PGG98657.1"/>
    </source>
</evidence>
<gene>
    <name evidence="1" type="ORF">AJ80_09494</name>
</gene>
<sequence>MSVNRDASERRDMYDPEEERLLQQLKQSHPNAYWHQLITLFNSSVPAHRRRTADGIKNKWKDMENIKKDDTLLRELKLAQPQADWPEVVQLFNQLVPARRNKSATALRLKWENMQQHPSHDEGVSSQQSPWCGPENAEQYALARSNVSIYAKESDRGYIGHESVSKSDHAAEREVETIEDRCLALESEPWFQEFCDSIDPDTVPNCLIDPALRDQEYRRKPPR</sequence>
<dbReference type="Proteomes" id="UP000224634">
    <property type="component" value="Unassembled WGS sequence"/>
</dbReference>
<evidence type="ECO:0008006" key="3">
    <source>
        <dbReference type="Google" id="ProtNLM"/>
    </source>
</evidence>
<name>A0A2B7WQ88_POLH7</name>
<accession>A0A2B7WQ88</accession>
<comment type="caution">
    <text evidence="1">The sequence shown here is derived from an EMBL/GenBank/DDBJ whole genome shotgun (WGS) entry which is preliminary data.</text>
</comment>
<proteinExistence type="predicted"/>
<evidence type="ECO:0000313" key="2">
    <source>
        <dbReference type="Proteomes" id="UP000224634"/>
    </source>
</evidence>